<organism evidence="2 3">
    <name type="scientific">Maribacter dokdonensis</name>
    <dbReference type="NCBI Taxonomy" id="320912"/>
    <lineage>
        <taxon>Bacteria</taxon>
        <taxon>Pseudomonadati</taxon>
        <taxon>Bacteroidota</taxon>
        <taxon>Flavobacteriia</taxon>
        <taxon>Flavobacteriales</taxon>
        <taxon>Flavobacteriaceae</taxon>
        <taxon>Maribacter</taxon>
    </lineage>
</organism>
<protein>
    <submittedName>
        <fullName evidence="2">Uncharacterized protein</fullName>
    </submittedName>
</protein>
<dbReference type="RefSeq" id="WP_156894553.1">
    <property type="nucleotide sequence ID" value="NZ_CAJQES010000003.1"/>
</dbReference>
<dbReference type="Proteomes" id="UP000183038">
    <property type="component" value="Unassembled WGS sequence"/>
</dbReference>
<proteinExistence type="predicted"/>
<evidence type="ECO:0000313" key="3">
    <source>
        <dbReference type="Proteomes" id="UP000183038"/>
    </source>
</evidence>
<evidence type="ECO:0000313" key="1">
    <source>
        <dbReference type="EMBL" id="SDT27844.1"/>
    </source>
</evidence>
<evidence type="ECO:0000313" key="2">
    <source>
        <dbReference type="EMBL" id="SEB70201.1"/>
    </source>
</evidence>
<reference evidence="2 3" key="1">
    <citation type="submission" date="2016-10" db="EMBL/GenBank/DDBJ databases">
        <authorList>
            <person name="de Groot N.N."/>
        </authorList>
    </citation>
    <scope>NUCLEOTIDE SEQUENCE [LARGE SCALE GENOMIC DNA]</scope>
    <source>
        <strain evidence="2 3">MAR_2009_71</strain>
    </source>
</reference>
<dbReference type="GeneID" id="90593925"/>
<keyword evidence="4" id="KW-1185">Reference proteome</keyword>
<reference evidence="1 4" key="2">
    <citation type="submission" date="2016-10" db="EMBL/GenBank/DDBJ databases">
        <authorList>
            <person name="Varghese N."/>
            <person name="Submissions S."/>
        </authorList>
    </citation>
    <scope>NUCLEOTIDE SEQUENCE [LARGE SCALE GENOMIC DNA]</scope>
    <source>
        <strain evidence="1 4">MAR_2009_60</strain>
    </source>
</reference>
<evidence type="ECO:0000313" key="4">
    <source>
        <dbReference type="Proteomes" id="UP000199574"/>
    </source>
</evidence>
<name>A0A1H4LHR5_9FLAO</name>
<dbReference type="EMBL" id="FNTB01000001">
    <property type="protein sequence ID" value="SEB70201.1"/>
    <property type="molecule type" value="Genomic_DNA"/>
</dbReference>
<gene>
    <name evidence="2" type="ORF">SAMN05192540_1312</name>
    <name evidence="1" type="ORF">SAMN05192545_3240</name>
</gene>
<sequence>MIFILSQLIAVAIFLLVWKLKELISNQNTYMKLLKEEVPKAAKLRN</sequence>
<dbReference type="AlphaFoldDB" id="A0A1H4LHR5"/>
<dbReference type="EMBL" id="LT629754">
    <property type="protein sequence ID" value="SDT27844.1"/>
    <property type="molecule type" value="Genomic_DNA"/>
</dbReference>
<dbReference type="Proteomes" id="UP000199574">
    <property type="component" value="Chromosome I"/>
</dbReference>
<accession>A0A1H4LHR5</accession>